<proteinExistence type="predicted"/>
<evidence type="ECO:0000313" key="2">
    <source>
        <dbReference type="Proteomes" id="UP000789570"/>
    </source>
</evidence>
<reference evidence="1" key="1">
    <citation type="submission" date="2021-06" db="EMBL/GenBank/DDBJ databases">
        <authorList>
            <person name="Kallberg Y."/>
            <person name="Tangrot J."/>
            <person name="Rosling A."/>
        </authorList>
    </citation>
    <scope>NUCLEOTIDE SEQUENCE</scope>
    <source>
        <strain evidence="1">UK204</strain>
    </source>
</reference>
<organism evidence="1 2">
    <name type="scientific">Funneliformis caledonium</name>
    <dbReference type="NCBI Taxonomy" id="1117310"/>
    <lineage>
        <taxon>Eukaryota</taxon>
        <taxon>Fungi</taxon>
        <taxon>Fungi incertae sedis</taxon>
        <taxon>Mucoromycota</taxon>
        <taxon>Glomeromycotina</taxon>
        <taxon>Glomeromycetes</taxon>
        <taxon>Glomerales</taxon>
        <taxon>Glomeraceae</taxon>
        <taxon>Funneliformis</taxon>
    </lineage>
</organism>
<protein>
    <submittedName>
        <fullName evidence="1">14900_t:CDS:1</fullName>
    </submittedName>
</protein>
<gene>
    <name evidence="1" type="ORF">FCALED_LOCUS1619</name>
</gene>
<sequence>MSKEFTSRHPNREQLTILMATKITKVRFKVQYNYKKCDGNWVDLRTQKKRHHIKDPRLRIPSSFISVKYQPVTSKSLRQENFSKNIHMFNYNLVLFSDDKQHIFDTKPEPVIKKDEDTISFVNDEEDVSHLDVD</sequence>
<keyword evidence="2" id="KW-1185">Reference proteome</keyword>
<evidence type="ECO:0000313" key="1">
    <source>
        <dbReference type="EMBL" id="CAG8458376.1"/>
    </source>
</evidence>
<comment type="caution">
    <text evidence="1">The sequence shown here is derived from an EMBL/GenBank/DDBJ whole genome shotgun (WGS) entry which is preliminary data.</text>
</comment>
<dbReference type="AlphaFoldDB" id="A0A9N8YYH5"/>
<name>A0A9N8YYH5_9GLOM</name>
<dbReference type="Proteomes" id="UP000789570">
    <property type="component" value="Unassembled WGS sequence"/>
</dbReference>
<dbReference type="EMBL" id="CAJVPQ010000215">
    <property type="protein sequence ID" value="CAG8458376.1"/>
    <property type="molecule type" value="Genomic_DNA"/>
</dbReference>
<dbReference type="OrthoDB" id="2378177at2759"/>
<accession>A0A9N8YYH5</accession>